<proteinExistence type="predicted"/>
<accession>A0ABQ5FAQ9</accession>
<sequence length="110" mass="12783">MLSVMKIPSVYITEGIRLPNDDKQLLFFLMAGLPTDRAALDEYMAVWFRCEVVQLRSTAVMFRKEVEEMVESRRLVVEHLEKVRGCPTSGWLDRLRVNHEEDLELLGVLC</sequence>
<protein>
    <submittedName>
        <fullName evidence="1">Uncharacterized protein</fullName>
    </submittedName>
</protein>
<organism evidence="1 2">
    <name type="scientific">Tanacetum coccineum</name>
    <dbReference type="NCBI Taxonomy" id="301880"/>
    <lineage>
        <taxon>Eukaryota</taxon>
        <taxon>Viridiplantae</taxon>
        <taxon>Streptophyta</taxon>
        <taxon>Embryophyta</taxon>
        <taxon>Tracheophyta</taxon>
        <taxon>Spermatophyta</taxon>
        <taxon>Magnoliopsida</taxon>
        <taxon>eudicotyledons</taxon>
        <taxon>Gunneridae</taxon>
        <taxon>Pentapetalae</taxon>
        <taxon>asterids</taxon>
        <taxon>campanulids</taxon>
        <taxon>Asterales</taxon>
        <taxon>Asteraceae</taxon>
        <taxon>Asteroideae</taxon>
        <taxon>Anthemideae</taxon>
        <taxon>Anthemidinae</taxon>
        <taxon>Tanacetum</taxon>
    </lineage>
</organism>
<dbReference type="Proteomes" id="UP001151760">
    <property type="component" value="Unassembled WGS sequence"/>
</dbReference>
<keyword evidence="2" id="KW-1185">Reference proteome</keyword>
<comment type="caution">
    <text evidence="1">The sequence shown here is derived from an EMBL/GenBank/DDBJ whole genome shotgun (WGS) entry which is preliminary data.</text>
</comment>
<gene>
    <name evidence="1" type="ORF">Tco_1003195</name>
</gene>
<reference evidence="1" key="2">
    <citation type="submission" date="2022-01" db="EMBL/GenBank/DDBJ databases">
        <authorList>
            <person name="Yamashiro T."/>
            <person name="Shiraishi A."/>
            <person name="Satake H."/>
            <person name="Nakayama K."/>
        </authorList>
    </citation>
    <scope>NUCLEOTIDE SEQUENCE</scope>
</reference>
<evidence type="ECO:0000313" key="2">
    <source>
        <dbReference type="Proteomes" id="UP001151760"/>
    </source>
</evidence>
<evidence type="ECO:0000313" key="1">
    <source>
        <dbReference type="EMBL" id="GJT59662.1"/>
    </source>
</evidence>
<reference evidence="1" key="1">
    <citation type="journal article" date="2022" name="Int. J. Mol. Sci.">
        <title>Draft Genome of Tanacetum Coccineum: Genomic Comparison of Closely Related Tanacetum-Family Plants.</title>
        <authorList>
            <person name="Yamashiro T."/>
            <person name="Shiraishi A."/>
            <person name="Nakayama K."/>
            <person name="Satake H."/>
        </authorList>
    </citation>
    <scope>NUCLEOTIDE SEQUENCE</scope>
</reference>
<dbReference type="EMBL" id="BQNB010017129">
    <property type="protein sequence ID" value="GJT59662.1"/>
    <property type="molecule type" value="Genomic_DNA"/>
</dbReference>
<name>A0ABQ5FAQ9_9ASTR</name>